<feature type="compositionally biased region" description="Basic residues" evidence="1">
    <location>
        <begin position="1"/>
        <end position="11"/>
    </location>
</feature>
<gene>
    <name evidence="3" type="ORF">F2P81_019523</name>
    <name evidence="2" type="ORF">SMAX5B_001846</name>
</gene>
<feature type="region of interest" description="Disordered" evidence="1">
    <location>
        <begin position="1"/>
        <end position="42"/>
    </location>
</feature>
<evidence type="ECO:0000313" key="5">
    <source>
        <dbReference type="Proteomes" id="UP000438429"/>
    </source>
</evidence>
<keyword evidence="4" id="KW-1185">Reference proteome</keyword>
<dbReference type="AlphaFoldDB" id="A0A2U9CYX2"/>
<dbReference type="EMBL" id="VEVO01000017">
    <property type="protein sequence ID" value="KAF0028436.1"/>
    <property type="molecule type" value="Genomic_DNA"/>
</dbReference>
<dbReference type="Proteomes" id="UP000246464">
    <property type="component" value="Chromosome 21"/>
</dbReference>
<accession>A0A2U9CYX2</accession>
<dbReference type="EMBL" id="CP026263">
    <property type="protein sequence ID" value="AWP21039.1"/>
    <property type="molecule type" value="Genomic_DNA"/>
</dbReference>
<proteinExistence type="predicted"/>
<reference evidence="3 5" key="2">
    <citation type="submission" date="2019-06" db="EMBL/GenBank/DDBJ databases">
        <title>Draft genomes of female and male turbot (Scophthalmus maximus).</title>
        <authorList>
            <person name="Xu H."/>
            <person name="Xu X.-W."/>
            <person name="Shao C."/>
            <person name="Chen S."/>
        </authorList>
    </citation>
    <scope>NUCLEOTIDE SEQUENCE [LARGE SCALE GENOMIC DNA]</scope>
    <source>
        <strain evidence="3">Ysfricsl-2016a</strain>
        <tissue evidence="3">Blood</tissue>
    </source>
</reference>
<sequence length="95" mass="10497">MRHSSNSPHRRSCPDIVSTSTTVDGKREEPVPRTTPLTVKRTGLSPPSVDDLCVALDQTPSTVSKARHRCIVGVVVFCVAFERFSYNTHNPPCFD</sequence>
<dbReference type="Proteomes" id="UP000438429">
    <property type="component" value="Unassembled WGS sequence"/>
</dbReference>
<evidence type="ECO:0000313" key="3">
    <source>
        <dbReference type="EMBL" id="KAF0028436.1"/>
    </source>
</evidence>
<evidence type="ECO:0000256" key="1">
    <source>
        <dbReference type="SAM" id="MobiDB-lite"/>
    </source>
</evidence>
<protein>
    <submittedName>
        <fullName evidence="2">Uncharacterized protein</fullName>
    </submittedName>
</protein>
<reference evidence="2 4" key="1">
    <citation type="submission" date="2017-12" db="EMBL/GenBank/DDBJ databases">
        <title>Integrating genomic resources of turbot (Scophthalmus maximus) in depth evaluation of genetic and physical mapping variation across individuals.</title>
        <authorList>
            <person name="Martinez P."/>
        </authorList>
    </citation>
    <scope>NUCLEOTIDE SEQUENCE [LARGE SCALE GENOMIC DNA]</scope>
</reference>
<evidence type="ECO:0000313" key="2">
    <source>
        <dbReference type="EMBL" id="AWP21039.1"/>
    </source>
</evidence>
<name>A0A2U9CYX2_SCOMX</name>
<organism evidence="2 4">
    <name type="scientific">Scophthalmus maximus</name>
    <name type="common">Turbot</name>
    <name type="synonym">Psetta maxima</name>
    <dbReference type="NCBI Taxonomy" id="52904"/>
    <lineage>
        <taxon>Eukaryota</taxon>
        <taxon>Metazoa</taxon>
        <taxon>Chordata</taxon>
        <taxon>Craniata</taxon>
        <taxon>Vertebrata</taxon>
        <taxon>Euteleostomi</taxon>
        <taxon>Actinopterygii</taxon>
        <taxon>Neopterygii</taxon>
        <taxon>Teleostei</taxon>
        <taxon>Neoteleostei</taxon>
        <taxon>Acanthomorphata</taxon>
        <taxon>Carangaria</taxon>
        <taxon>Pleuronectiformes</taxon>
        <taxon>Pleuronectoidei</taxon>
        <taxon>Scophthalmidae</taxon>
        <taxon>Scophthalmus</taxon>
    </lineage>
</organism>
<evidence type="ECO:0000313" key="4">
    <source>
        <dbReference type="Proteomes" id="UP000246464"/>
    </source>
</evidence>